<dbReference type="RefSeq" id="WP_130851685.1">
    <property type="nucleotide sequence ID" value="NZ_UYIG01000101.1"/>
</dbReference>
<name>A0A660DY22_9LACO</name>
<dbReference type="Proteomes" id="UP000289996">
    <property type="component" value="Unassembled WGS sequence"/>
</dbReference>
<dbReference type="OrthoDB" id="2289191at2"/>
<proteinExistence type="predicted"/>
<organism evidence="2 3">
    <name type="scientific">Lactiplantibacillus mudanjiangensis</name>
    <dbReference type="NCBI Taxonomy" id="1296538"/>
    <lineage>
        <taxon>Bacteria</taxon>
        <taxon>Bacillati</taxon>
        <taxon>Bacillota</taxon>
        <taxon>Bacilli</taxon>
        <taxon>Lactobacillales</taxon>
        <taxon>Lactobacillaceae</taxon>
        <taxon>Lactiplantibacillus</taxon>
    </lineage>
</organism>
<accession>A0A660DY22</accession>
<feature type="signal peptide" evidence="1">
    <location>
        <begin position="1"/>
        <end position="28"/>
    </location>
</feature>
<evidence type="ECO:0000256" key="1">
    <source>
        <dbReference type="SAM" id="SignalP"/>
    </source>
</evidence>
<reference evidence="2 3" key="1">
    <citation type="submission" date="2018-11" db="EMBL/GenBank/DDBJ databases">
        <authorList>
            <person name="Wuyts S."/>
        </authorList>
    </citation>
    <scope>NUCLEOTIDE SEQUENCE [LARGE SCALE GENOMIC DNA]</scope>
    <source>
        <strain evidence="2">Lactobacillus mudanjiangensis AMBF249</strain>
    </source>
</reference>
<feature type="chain" id="PRO_5025045912" evidence="1">
    <location>
        <begin position="29"/>
        <end position="167"/>
    </location>
</feature>
<protein>
    <submittedName>
        <fullName evidence="2">Uncharacterized protein</fullName>
    </submittedName>
</protein>
<dbReference type="EMBL" id="UYIG01000101">
    <property type="protein sequence ID" value="VDG28170.1"/>
    <property type="molecule type" value="Genomic_DNA"/>
</dbReference>
<keyword evidence="1" id="KW-0732">Signal</keyword>
<gene>
    <name evidence="2" type="ORF">MUDAN_MDHGFNIF_02894</name>
</gene>
<evidence type="ECO:0000313" key="3">
    <source>
        <dbReference type="Proteomes" id="UP000289996"/>
    </source>
</evidence>
<sequence length="167" mass="18728">MKKSLKLIVATLAIGNLMGAVLVTTAQASSTTTPKSLRGTWYDYTGSHRYSVTKITAHTVSRYELKSNGKTTAKQIYSSGNSGRYKLRVAKLRQDYGGSVYLLNKGAASYQQLPLMWISHRTIHGKRYRILKNYTNGAFFSVYTKHKLTHSGDYQYTGTNYMHAIGK</sequence>
<keyword evidence="3" id="KW-1185">Reference proteome</keyword>
<evidence type="ECO:0000313" key="2">
    <source>
        <dbReference type="EMBL" id="VDG28170.1"/>
    </source>
</evidence>
<dbReference type="AlphaFoldDB" id="A0A660DY22"/>